<dbReference type="PROSITE" id="PS00612">
    <property type="entry name" value="OSTEONECTIN_1"/>
    <property type="match status" value="1"/>
</dbReference>
<keyword evidence="7" id="KW-0732">Signal</keyword>
<evidence type="ECO:0000256" key="17">
    <source>
        <dbReference type="PIRSR" id="PIRSR637641-50"/>
    </source>
</evidence>
<protein>
    <recommendedName>
        <fullName evidence="3">SPARC</fullName>
    </recommendedName>
    <alternativeName>
        <fullName evidence="16">Basement-membrane protein 40</fullName>
    </alternativeName>
    <alternativeName>
        <fullName evidence="15">Osteonectin</fullName>
    </alternativeName>
    <alternativeName>
        <fullName evidence="14">Secreted protein acidic and rich in cysteine</fullName>
    </alternativeName>
</protein>
<dbReference type="Pfam" id="PF09289">
    <property type="entry name" value="FOLN"/>
    <property type="match status" value="1"/>
</dbReference>
<evidence type="ECO:0000313" key="21">
    <source>
        <dbReference type="Proteomes" id="UP000429181"/>
    </source>
</evidence>
<name>A0A4W2GKU6_BOBOX</name>
<evidence type="ECO:0000256" key="9">
    <source>
        <dbReference type="ARBA" id="ARBA00022869"/>
    </source>
</evidence>
<dbReference type="AlphaFoldDB" id="A0A4W2GKU6"/>
<evidence type="ECO:0000259" key="19">
    <source>
        <dbReference type="PROSITE" id="PS51465"/>
    </source>
</evidence>
<keyword evidence="5" id="KW-0272">Extracellular matrix</keyword>
<keyword evidence="4" id="KW-0964">Secreted</keyword>
<feature type="disulfide bond" evidence="17">
    <location>
        <begin position="241"/>
        <end position="351"/>
    </location>
</feature>
<evidence type="ECO:0000256" key="13">
    <source>
        <dbReference type="ARBA" id="ARBA00025574"/>
    </source>
</evidence>
<dbReference type="PROSITE" id="PS00613">
    <property type="entry name" value="OSTEONECTIN_2"/>
    <property type="match status" value="1"/>
</dbReference>
<reference evidence="20 21" key="1">
    <citation type="submission" date="2018-11" db="EMBL/GenBank/DDBJ databases">
        <title>Haplotype-resolved cattle genomes.</title>
        <authorList>
            <person name="Low W.Y."/>
            <person name="Tearle R."/>
            <person name="Bickhart D.M."/>
            <person name="Rosen B.D."/>
            <person name="Koren S."/>
            <person name="Rhie A."/>
            <person name="Hiendleder S."/>
            <person name="Phillippy A.M."/>
            <person name="Smith T.P.L."/>
            <person name="Williams J.L."/>
        </authorList>
    </citation>
    <scope>NUCLEOTIDE SEQUENCE [LARGE SCALE GENOMIC DNA]</scope>
</reference>
<dbReference type="CDD" id="cd01328">
    <property type="entry name" value="FSL_SPARC"/>
    <property type="match status" value="1"/>
</dbReference>
<dbReference type="PROSITE" id="PS00018">
    <property type="entry name" value="EF_HAND_1"/>
    <property type="match status" value="1"/>
</dbReference>
<organism evidence="20 21">
    <name type="scientific">Bos indicus x Bos taurus</name>
    <name type="common">Hybrid cattle</name>
    <dbReference type="NCBI Taxonomy" id="30522"/>
    <lineage>
        <taxon>Eukaryota</taxon>
        <taxon>Metazoa</taxon>
        <taxon>Chordata</taxon>
        <taxon>Craniata</taxon>
        <taxon>Vertebrata</taxon>
        <taxon>Euteleostomi</taxon>
        <taxon>Mammalia</taxon>
        <taxon>Eutheria</taxon>
        <taxon>Laurasiatheria</taxon>
        <taxon>Artiodactyla</taxon>
        <taxon>Ruminantia</taxon>
        <taxon>Pecora</taxon>
        <taxon>Bovidae</taxon>
        <taxon>Bovinae</taxon>
        <taxon>Bos</taxon>
    </lineage>
</organism>
<feature type="compositionally biased region" description="Basic and acidic residues" evidence="18">
    <location>
        <begin position="26"/>
        <end position="39"/>
    </location>
</feature>
<feature type="disulfide bond" evidence="17">
    <location>
        <begin position="187"/>
        <end position="209"/>
    </location>
</feature>
<dbReference type="Gene3D" id="3.30.60.30">
    <property type="match status" value="1"/>
</dbReference>
<sequence>MLSLLFLSSKATCRRCFAFVSKRGSKKGDFSTSRLERSGGGKTTYSSVSGGRGEEHFQNLLEREDCIQIGVGDTVKQSQAPRVPSTMRAWIFFLLCLAGRALAAPQQEALPDETEVVEETVAEVAEVPVGANPVQVEVGEFDDGAEETEEEVVAENPCQNHHCKHGKVCELDENNTPMCVCQDPTSCPAPIGEFEKVCSNDNKTFDSSCHFFATKCTLEGTKKGHKLHLDYIGPCKYIPPCLDSELTEFPLRMRDWLKNVLVTLYERDEDNNLLTEKQKLRVKKIHENEKRLEAGDHPVELLARDFEKNYNMYIFPVHWQFGQLDQHPIDGYLSHTELAPLRAPLIPMEHCTTRFFETCDLDNDKYIALDEWAGCFGIKEKDIDKDLVI</sequence>
<dbReference type="SUPFAM" id="SSF47473">
    <property type="entry name" value="EF-hand"/>
    <property type="match status" value="1"/>
</dbReference>
<feature type="region of interest" description="Disordered" evidence="18">
    <location>
        <begin position="25"/>
        <end position="52"/>
    </location>
</feature>
<dbReference type="SUPFAM" id="SSF100895">
    <property type="entry name" value="Kazal-type serine protease inhibitors"/>
    <property type="match status" value="1"/>
</dbReference>
<evidence type="ECO:0000256" key="7">
    <source>
        <dbReference type="ARBA" id="ARBA00022729"/>
    </source>
</evidence>
<evidence type="ECO:0000256" key="2">
    <source>
        <dbReference type="ARBA" id="ARBA00006404"/>
    </source>
</evidence>
<feature type="disulfide bond" evidence="17">
    <location>
        <begin position="198"/>
        <end position="235"/>
    </location>
</feature>
<feature type="disulfide bond" evidence="17">
    <location>
        <begin position="181"/>
        <end position="216"/>
    </location>
</feature>
<dbReference type="InterPro" id="IPR018247">
    <property type="entry name" value="EF_Hand_1_Ca_BS"/>
</dbReference>
<dbReference type="InterPro" id="IPR037641">
    <property type="entry name" value="SPARC_FS"/>
</dbReference>
<feature type="disulfide bond" evidence="17">
    <location>
        <begin position="158"/>
        <end position="169"/>
    </location>
</feature>
<dbReference type="Pfam" id="PF00050">
    <property type="entry name" value="Kazal_1"/>
    <property type="match status" value="1"/>
</dbReference>
<evidence type="ECO:0000256" key="18">
    <source>
        <dbReference type="SAM" id="MobiDB-lite"/>
    </source>
</evidence>
<comment type="subcellular location">
    <subcellularLocation>
        <location evidence="1">Secreted</location>
        <location evidence="1">Extracellular space</location>
        <location evidence="1">Extracellular matrix</location>
        <location evidence="1">Basement membrane</location>
    </subcellularLocation>
</comment>
<evidence type="ECO:0000256" key="12">
    <source>
        <dbReference type="ARBA" id="ARBA00023180"/>
    </source>
</evidence>
<dbReference type="GO" id="GO:0005509">
    <property type="term" value="F:calcium ion binding"/>
    <property type="evidence" value="ECO:0007669"/>
    <property type="project" value="InterPro"/>
</dbReference>
<evidence type="ECO:0000313" key="20">
    <source>
        <dbReference type="Ensembl" id="ENSBIXP00005018624.1"/>
    </source>
</evidence>
<evidence type="ECO:0000256" key="8">
    <source>
        <dbReference type="ARBA" id="ARBA00022837"/>
    </source>
</evidence>
<dbReference type="InterPro" id="IPR011992">
    <property type="entry name" value="EF-hand-dom_pair"/>
</dbReference>
<dbReference type="InterPro" id="IPR019577">
    <property type="entry name" value="SPARC/Testican_Ca-bd-dom"/>
</dbReference>
<evidence type="ECO:0000256" key="6">
    <source>
        <dbReference type="ARBA" id="ARBA00022723"/>
    </source>
</evidence>
<dbReference type="FunFam" id="1.10.238.10:FF:000068">
    <property type="entry name" value="SPARC isoform 1"/>
    <property type="match status" value="1"/>
</dbReference>
<evidence type="ECO:0000256" key="15">
    <source>
        <dbReference type="ARBA" id="ARBA00032081"/>
    </source>
</evidence>
<keyword evidence="10" id="KW-0186">Copper</keyword>
<dbReference type="SUPFAM" id="SSF57196">
    <property type="entry name" value="EGF/Laminin"/>
    <property type="match status" value="1"/>
</dbReference>
<dbReference type="GO" id="GO:0005518">
    <property type="term" value="F:collagen binding"/>
    <property type="evidence" value="ECO:0007669"/>
    <property type="project" value="TreeGrafter"/>
</dbReference>
<feature type="domain" description="Kazal-like" evidence="19">
    <location>
        <begin position="180"/>
        <end position="237"/>
    </location>
</feature>
<dbReference type="GO" id="GO:0005604">
    <property type="term" value="C:basement membrane"/>
    <property type="evidence" value="ECO:0007669"/>
    <property type="project" value="UniProtKB-SubCell"/>
</dbReference>
<accession>A0A4W2GKU6</accession>
<evidence type="ECO:0000256" key="10">
    <source>
        <dbReference type="ARBA" id="ARBA00023008"/>
    </source>
</evidence>
<dbReference type="FunFam" id="3.30.60.30:FF:000004">
    <property type="entry name" value="SPARC isoform 1"/>
    <property type="match status" value="1"/>
</dbReference>
<dbReference type="SMART" id="SM00274">
    <property type="entry name" value="FOLN"/>
    <property type="match status" value="1"/>
</dbReference>
<proteinExistence type="inferred from homology"/>
<keyword evidence="6" id="KW-0479">Metal-binding</keyword>
<keyword evidence="8" id="KW-0106">Calcium</keyword>
<evidence type="ECO:0000256" key="16">
    <source>
        <dbReference type="ARBA" id="ARBA00080377"/>
    </source>
</evidence>
<dbReference type="InterPro" id="IPR036058">
    <property type="entry name" value="Kazal_dom_sf"/>
</dbReference>
<feature type="disulfide bond" evidence="17">
    <location>
        <begin position="359"/>
        <end position="375"/>
    </location>
</feature>
<dbReference type="PANTHER" id="PTHR13866">
    <property type="entry name" value="SPARC OSTEONECTIN"/>
    <property type="match status" value="1"/>
</dbReference>
<dbReference type="GO" id="GO:0005615">
    <property type="term" value="C:extracellular space"/>
    <property type="evidence" value="ECO:0007669"/>
    <property type="project" value="InterPro"/>
</dbReference>
<evidence type="ECO:0000256" key="5">
    <source>
        <dbReference type="ARBA" id="ARBA00022530"/>
    </source>
</evidence>
<comment type="function">
    <text evidence="13">Appears to regulate cell growth through interactions with the extracellular matrix and cytokines. Binds calcium and copper, several types of collagen, albumin, thrombospondin, PDGF and cell membranes. There are two calcium binding sites; an acidic domain that binds 5 to 8 Ca(2+) with a low affinity and an EF-hand loop that binds a Ca(2+) ion with a high affinity.</text>
</comment>
<dbReference type="Gene3D" id="1.10.238.10">
    <property type="entry name" value="EF-hand"/>
    <property type="match status" value="1"/>
</dbReference>
<evidence type="ECO:0000256" key="3">
    <source>
        <dbReference type="ARBA" id="ARBA00019049"/>
    </source>
</evidence>
<dbReference type="PANTHER" id="PTHR13866:SF6">
    <property type="entry name" value="SPARC"/>
    <property type="match status" value="1"/>
</dbReference>
<keyword evidence="9" id="KW-0084">Basement membrane</keyword>
<dbReference type="GeneTree" id="ENSGT00510000046787"/>
<dbReference type="PROSITE" id="PS51465">
    <property type="entry name" value="KAZAL_2"/>
    <property type="match status" value="1"/>
</dbReference>
<dbReference type="InterPro" id="IPR002350">
    <property type="entry name" value="Kazal_dom"/>
</dbReference>
<feature type="disulfide bond" evidence="17">
    <location>
        <begin position="163"/>
        <end position="179"/>
    </location>
</feature>
<evidence type="ECO:0000256" key="14">
    <source>
        <dbReference type="ARBA" id="ARBA00031976"/>
    </source>
</evidence>
<evidence type="ECO:0000256" key="11">
    <source>
        <dbReference type="ARBA" id="ARBA00023157"/>
    </source>
</evidence>
<evidence type="ECO:0000256" key="4">
    <source>
        <dbReference type="ARBA" id="ARBA00022525"/>
    </source>
</evidence>
<keyword evidence="12" id="KW-0325">Glycoprotein</keyword>
<dbReference type="InterPro" id="IPR003645">
    <property type="entry name" value="Fol_N"/>
</dbReference>
<dbReference type="InterPro" id="IPR015369">
    <property type="entry name" value="Follistatin/Osteonectin_EGF"/>
</dbReference>
<dbReference type="CDD" id="cd16231">
    <property type="entry name" value="EFh_SPARC_like"/>
    <property type="match status" value="1"/>
</dbReference>
<dbReference type="InterPro" id="IPR001999">
    <property type="entry name" value="Osteonectin_CS"/>
</dbReference>
<dbReference type="SMART" id="SM00280">
    <property type="entry name" value="KAZAL"/>
    <property type="match status" value="1"/>
</dbReference>
<comment type="similarity">
    <text evidence="2">Belongs to the SPARC family.</text>
</comment>
<keyword evidence="11 17" id="KW-1015">Disulfide bond</keyword>
<dbReference type="Pfam" id="PF10591">
    <property type="entry name" value="SPARC_Ca_bdg"/>
    <property type="match status" value="1"/>
</dbReference>
<dbReference type="Ensembl" id="ENSBIXT00005049347.1">
    <property type="protein sequence ID" value="ENSBIXP00005018624.1"/>
    <property type="gene ID" value="ENSBIXG00005022027.1"/>
</dbReference>
<reference evidence="20" key="2">
    <citation type="submission" date="2025-08" db="UniProtKB">
        <authorList>
            <consortium name="Ensembl"/>
        </authorList>
    </citation>
    <scope>IDENTIFICATION</scope>
</reference>
<dbReference type="GO" id="GO:0050840">
    <property type="term" value="F:extracellular matrix binding"/>
    <property type="evidence" value="ECO:0007669"/>
    <property type="project" value="TreeGrafter"/>
</dbReference>
<gene>
    <name evidence="20" type="primary">SPARC</name>
</gene>
<dbReference type="Proteomes" id="UP000429181">
    <property type="component" value="Chromosome 7"/>
</dbReference>
<evidence type="ECO:0000256" key="1">
    <source>
        <dbReference type="ARBA" id="ARBA00004302"/>
    </source>
</evidence>